<feature type="domain" description="HTH psq-type" evidence="1">
    <location>
        <begin position="109"/>
        <end position="141"/>
    </location>
</feature>
<proteinExistence type="predicted"/>
<sequence length="152" mass="18323">MAYKNIHIGSLLKERVEESNLDMTRITRFFKCSEEEILNQFEKNDIYCEDLLKWSKLLEYDFFRIYTQHLILHAPQRNVNYNKVPAKKSSLPQFRKNIYTKEIIEFILEKINKGKMSKNEVMEQYNIPKTTLYKWISKHEKSLIKKNDPPST</sequence>
<gene>
    <name evidence="2" type="ORF">QX233_02465</name>
</gene>
<dbReference type="InterPro" id="IPR009057">
    <property type="entry name" value="Homeodomain-like_sf"/>
</dbReference>
<dbReference type="Pfam" id="PF04218">
    <property type="entry name" value="CENP-B_N"/>
    <property type="match status" value="1"/>
</dbReference>
<dbReference type="InterPro" id="IPR007889">
    <property type="entry name" value="HTH_Psq"/>
</dbReference>
<dbReference type="RefSeq" id="WP_214588854.1">
    <property type="nucleotide sequence ID" value="NZ_JAUHGV010000002.1"/>
</dbReference>
<reference evidence="2" key="1">
    <citation type="submission" date="2023-06" db="EMBL/GenBank/DDBJ databases">
        <title>Two Chryseobacterium gambrini strains from China.</title>
        <authorList>
            <person name="Zeng J."/>
            <person name="Wu Y."/>
        </authorList>
    </citation>
    <scope>NUCLEOTIDE SEQUENCE</scope>
    <source>
        <strain evidence="2">SQ219</strain>
    </source>
</reference>
<evidence type="ECO:0000313" key="2">
    <source>
        <dbReference type="EMBL" id="MDN4011316.1"/>
    </source>
</evidence>
<name>A0AAJ1VJ51_9FLAO</name>
<dbReference type="AlphaFoldDB" id="A0AAJ1VJ51"/>
<evidence type="ECO:0000313" key="3">
    <source>
        <dbReference type="Proteomes" id="UP001225933"/>
    </source>
</evidence>
<comment type="caution">
    <text evidence="2">The sequence shown here is derived from an EMBL/GenBank/DDBJ whole genome shotgun (WGS) entry which is preliminary data.</text>
</comment>
<accession>A0AAJ1VJ51</accession>
<organism evidence="2 3">
    <name type="scientific">Chryseobacterium gambrini</name>
    <dbReference type="NCBI Taxonomy" id="373672"/>
    <lineage>
        <taxon>Bacteria</taxon>
        <taxon>Pseudomonadati</taxon>
        <taxon>Bacteroidota</taxon>
        <taxon>Flavobacteriia</taxon>
        <taxon>Flavobacteriales</taxon>
        <taxon>Weeksellaceae</taxon>
        <taxon>Chryseobacterium group</taxon>
        <taxon>Chryseobacterium</taxon>
    </lineage>
</organism>
<dbReference type="Proteomes" id="UP001225933">
    <property type="component" value="Unassembled WGS sequence"/>
</dbReference>
<evidence type="ECO:0000259" key="1">
    <source>
        <dbReference type="Pfam" id="PF04218"/>
    </source>
</evidence>
<protein>
    <submittedName>
        <fullName evidence="2">Transposase</fullName>
    </submittedName>
</protein>
<dbReference type="SUPFAM" id="SSF46689">
    <property type="entry name" value="Homeodomain-like"/>
    <property type="match status" value="1"/>
</dbReference>
<dbReference type="EMBL" id="JAUHGV010000002">
    <property type="protein sequence ID" value="MDN4011316.1"/>
    <property type="molecule type" value="Genomic_DNA"/>
</dbReference>
<dbReference type="GO" id="GO:0003677">
    <property type="term" value="F:DNA binding"/>
    <property type="evidence" value="ECO:0007669"/>
    <property type="project" value="InterPro"/>
</dbReference>
<dbReference type="Gene3D" id="1.10.10.60">
    <property type="entry name" value="Homeodomain-like"/>
    <property type="match status" value="1"/>
</dbReference>